<keyword evidence="4" id="KW-1185">Reference proteome</keyword>
<proteinExistence type="predicted"/>
<evidence type="ECO:0000256" key="2">
    <source>
        <dbReference type="SAM" id="Phobius"/>
    </source>
</evidence>
<name>A0A542ZX92_RARFA</name>
<dbReference type="AlphaFoldDB" id="A0A542ZX92"/>
<evidence type="ECO:0000313" key="4">
    <source>
        <dbReference type="Proteomes" id="UP000315389"/>
    </source>
</evidence>
<dbReference type="Proteomes" id="UP000315389">
    <property type="component" value="Unassembled WGS sequence"/>
</dbReference>
<dbReference type="RefSeq" id="WP_142120216.1">
    <property type="nucleotide sequence ID" value="NZ_BAAASV010000002.1"/>
</dbReference>
<evidence type="ECO:0000256" key="1">
    <source>
        <dbReference type="SAM" id="MobiDB-lite"/>
    </source>
</evidence>
<feature type="compositionally biased region" description="Low complexity" evidence="1">
    <location>
        <begin position="781"/>
        <end position="797"/>
    </location>
</feature>
<feature type="region of interest" description="Disordered" evidence="1">
    <location>
        <begin position="755"/>
        <end position="816"/>
    </location>
</feature>
<reference evidence="3 4" key="1">
    <citation type="submission" date="2019-06" db="EMBL/GenBank/DDBJ databases">
        <title>Sequencing the genomes of 1000 actinobacteria strains.</title>
        <authorList>
            <person name="Klenk H.-P."/>
        </authorList>
    </citation>
    <scope>NUCLEOTIDE SEQUENCE [LARGE SCALE GENOMIC DNA]</scope>
    <source>
        <strain evidence="3 4">DSM 4813</strain>
    </source>
</reference>
<keyword evidence="2" id="KW-1133">Transmembrane helix</keyword>
<evidence type="ECO:0000313" key="3">
    <source>
        <dbReference type="EMBL" id="TQL64919.1"/>
    </source>
</evidence>
<accession>A0A542ZX92</accession>
<gene>
    <name evidence="3" type="ORF">FB461_1451</name>
</gene>
<organism evidence="3 4">
    <name type="scientific">Rarobacter faecitabidus</name>
    <dbReference type="NCBI Taxonomy" id="13243"/>
    <lineage>
        <taxon>Bacteria</taxon>
        <taxon>Bacillati</taxon>
        <taxon>Actinomycetota</taxon>
        <taxon>Actinomycetes</taxon>
        <taxon>Micrococcales</taxon>
        <taxon>Rarobacteraceae</taxon>
        <taxon>Rarobacter</taxon>
    </lineage>
</organism>
<dbReference type="OrthoDB" id="5107506at2"/>
<sequence length="862" mass="90671">MTARWESGSRVSVLRRVGIVLGVVGLSANALGGVLLIASTTANGAGSRSVTASDDDWGATTDSAVTQQWADPALLGERDPAKASYNALAGITVTVSQTKDLTTQGITVSWSGAAPTPVSRFSESFFQVMQCWGDEDAGPSPEQCMWGTPSTGIAAMLGDRVGGRTLRLNEDPAQQYSDEYLVPPPASNPYLRAYSVPFETVDGDRVTDVSPYYTSATTNEVSAARTSADGSGVIVFNTLNAMDAPHLGCGAVTGGKPRGCWLVVVPRADTTAGGTNVDDLDDGMLNGSPLTATNWADRMVFDLSFQAVGTNCPLGNAERRLVGHELFSEAMTSWQSNLCGSGTTYGWSQIGDEEARTQLLSPIDGAARLAVISDPVSKEKATGNVLRYAPIARSAIVFGYNIERDLKQSATHRELGGTPVSDLTLNARLIAKLLTQSYRADVPGGGTTAPITSNPYSIVTDPEFVELNPEFSDFMAATAPEGLLVSLGSSDANAQVWQWLQSDPYARAFLSGEDDGHGMKINPAYLTLDLANTPTDSFPKADLTTYRASSIVPEPGFGTLDLRPYMTDMLDAAQRAQRGESGSKIVWDQFRQPSSFVASGAQLPGHRFQLALTDRTSAHRFGLRTASLVNEAGQKVAASESAVTKGLDSFVAAAADETVRVYDPTQRTLGAYPLATMSYAAVNVCRASTAELKDYSRFLTYAAGAGQARGAAKGQLPLGYLPLTAADKNSLTTLSALLTDSAGIKKLCPVTAEKPKDDKNVKKDDTKKDEREKPAPPTAPAPSASTPTPAVETPVAEPSEDTAPPPAEPAPVAVETAAAEPVLTAAVSTRGWRTGAIGAMSLGLPCSILGPLLVRRARGLPS</sequence>
<dbReference type="SUPFAM" id="SSF53850">
    <property type="entry name" value="Periplasmic binding protein-like II"/>
    <property type="match status" value="1"/>
</dbReference>
<protein>
    <submittedName>
        <fullName evidence="3">Uncharacterized protein</fullName>
    </submittedName>
</protein>
<feature type="transmembrane region" description="Helical" evidence="2">
    <location>
        <begin position="17"/>
        <end position="38"/>
    </location>
</feature>
<dbReference type="Gene3D" id="3.40.190.10">
    <property type="entry name" value="Periplasmic binding protein-like II"/>
    <property type="match status" value="2"/>
</dbReference>
<keyword evidence="2" id="KW-0472">Membrane</keyword>
<comment type="caution">
    <text evidence="3">The sequence shown here is derived from an EMBL/GenBank/DDBJ whole genome shotgun (WGS) entry which is preliminary data.</text>
</comment>
<feature type="compositionally biased region" description="Basic and acidic residues" evidence="1">
    <location>
        <begin position="755"/>
        <end position="774"/>
    </location>
</feature>
<keyword evidence="2" id="KW-0812">Transmembrane</keyword>
<dbReference type="EMBL" id="VFOS01000001">
    <property type="protein sequence ID" value="TQL64919.1"/>
    <property type="molecule type" value="Genomic_DNA"/>
</dbReference>